<evidence type="ECO:0000256" key="2">
    <source>
        <dbReference type="ARBA" id="ARBA00022679"/>
    </source>
</evidence>
<evidence type="ECO:0000259" key="6">
    <source>
        <dbReference type="Pfam" id="PF02782"/>
    </source>
</evidence>
<dbReference type="PANTHER" id="PTHR43095:SF5">
    <property type="entry name" value="XYLULOSE KINASE"/>
    <property type="match status" value="1"/>
</dbReference>
<dbReference type="GO" id="GO:0016773">
    <property type="term" value="F:phosphotransferase activity, alcohol group as acceptor"/>
    <property type="evidence" value="ECO:0007669"/>
    <property type="project" value="InterPro"/>
</dbReference>
<proteinExistence type="inferred from homology"/>
<evidence type="ECO:0000259" key="5">
    <source>
        <dbReference type="Pfam" id="PF00370"/>
    </source>
</evidence>
<comment type="caution">
    <text evidence="7">The sequence shown here is derived from an EMBL/GenBank/DDBJ whole genome shotgun (WGS) entry which is preliminary data.</text>
</comment>
<dbReference type="Proteomes" id="UP000675664">
    <property type="component" value="Unassembled WGS sequence"/>
</dbReference>
<feature type="domain" description="Carbohydrate kinase FGGY N-terminal" evidence="5">
    <location>
        <begin position="3"/>
        <end position="242"/>
    </location>
</feature>
<comment type="similarity">
    <text evidence="1 4">Belongs to the FGGY kinase family.</text>
</comment>
<evidence type="ECO:0000256" key="4">
    <source>
        <dbReference type="RuleBase" id="RU003733"/>
    </source>
</evidence>
<gene>
    <name evidence="7" type="ORF">KCX82_17430</name>
</gene>
<dbReference type="GO" id="GO:0005975">
    <property type="term" value="P:carbohydrate metabolic process"/>
    <property type="evidence" value="ECO:0007669"/>
    <property type="project" value="InterPro"/>
</dbReference>
<dbReference type="InterPro" id="IPR000577">
    <property type="entry name" value="Carb_kinase_FGGY"/>
</dbReference>
<feature type="domain" description="Carbohydrate kinase FGGY C-terminal" evidence="6">
    <location>
        <begin position="253"/>
        <end position="422"/>
    </location>
</feature>
<evidence type="ECO:0000313" key="8">
    <source>
        <dbReference type="Proteomes" id="UP000675664"/>
    </source>
</evidence>
<dbReference type="PANTHER" id="PTHR43095">
    <property type="entry name" value="SUGAR KINASE"/>
    <property type="match status" value="1"/>
</dbReference>
<evidence type="ECO:0000256" key="3">
    <source>
        <dbReference type="ARBA" id="ARBA00022777"/>
    </source>
</evidence>
<name>A0A8J7W5Z3_9FIRM</name>
<sequence>MATFDIGTTAVKGVLMTASGKSVMEKSINLETILNGEYKEQRPEDWYAAFCEISGFFFREGLRPEDVSGIVMSGQMQDLIPVKADLEPACNAILYSDGRAGQQAREIADCIGTETIEKSTGNHFDGSIPFSKLLWLKQKKPAVYKSVEKILISSKDYVITRLTGAFITDVTSASTAGLMDIRQKCWNLQWMQRMDLDSEKLPDIRYAEEQVGTVTLKSSGECGYAAGTPVYAGTGDAGATTLASGISQDGEFNINLGTSGWIACVSHDILEKPGVFNLAAMPRNSYINVVPFLNAGNVHKWISGILAPEDRIKDSYEYVDRLLSQSHAGSHGVMFLPYLAGERFPVMDTVIKGSFVGIGFDTAKQDLARSALEGVAFSIRQGLESIERVPEKISLIGGGAQVKTWCQILTDVLGHEIIVYKGSEYLPAAAIAAAVLIDQGEIADYASFVNSLQNDNDSISYEPVPENTELYNKVYRHYLKMYPGIKSILS</sequence>
<protein>
    <submittedName>
        <fullName evidence="7">Sugar kinase</fullName>
    </submittedName>
</protein>
<reference evidence="7" key="1">
    <citation type="submission" date="2021-04" db="EMBL/GenBank/DDBJ databases">
        <title>Sinoanaerobacter chloroacetimidivorans sp. nov., an obligate anaerobic bacterium isolated from anaerobic sludge.</title>
        <authorList>
            <person name="Bao Y."/>
        </authorList>
    </citation>
    <scope>NUCLEOTIDE SEQUENCE</scope>
    <source>
        <strain evidence="7">BAD-6</strain>
    </source>
</reference>
<dbReference type="PROSITE" id="PS00445">
    <property type="entry name" value="FGGY_KINASES_2"/>
    <property type="match status" value="1"/>
</dbReference>
<evidence type="ECO:0000256" key="1">
    <source>
        <dbReference type="ARBA" id="ARBA00009156"/>
    </source>
</evidence>
<dbReference type="PIRSF" id="PIRSF000538">
    <property type="entry name" value="GlpK"/>
    <property type="match status" value="1"/>
</dbReference>
<dbReference type="InterPro" id="IPR018485">
    <property type="entry name" value="FGGY_C"/>
</dbReference>
<reference evidence="7" key="2">
    <citation type="submission" date="2021-04" db="EMBL/GenBank/DDBJ databases">
        <authorList>
            <person name="Liu J."/>
        </authorList>
    </citation>
    <scope>NUCLEOTIDE SEQUENCE</scope>
    <source>
        <strain evidence="7">BAD-6</strain>
    </source>
</reference>
<dbReference type="Pfam" id="PF02782">
    <property type="entry name" value="FGGY_C"/>
    <property type="match status" value="1"/>
</dbReference>
<dbReference type="SUPFAM" id="SSF53067">
    <property type="entry name" value="Actin-like ATPase domain"/>
    <property type="match status" value="2"/>
</dbReference>
<dbReference type="AlphaFoldDB" id="A0A8J7W5Z3"/>
<keyword evidence="2 4" id="KW-0808">Transferase</keyword>
<dbReference type="CDD" id="cd07805">
    <property type="entry name" value="ASKHA_NBD_FGGY_CvXK-like"/>
    <property type="match status" value="1"/>
</dbReference>
<evidence type="ECO:0000313" key="7">
    <source>
        <dbReference type="EMBL" id="MBR0599671.1"/>
    </source>
</evidence>
<dbReference type="InterPro" id="IPR043129">
    <property type="entry name" value="ATPase_NBD"/>
</dbReference>
<accession>A0A8J7W5Z3</accession>
<organism evidence="7 8">
    <name type="scientific">Sinanaerobacter chloroacetimidivorans</name>
    <dbReference type="NCBI Taxonomy" id="2818044"/>
    <lineage>
        <taxon>Bacteria</taxon>
        <taxon>Bacillati</taxon>
        <taxon>Bacillota</taxon>
        <taxon>Clostridia</taxon>
        <taxon>Peptostreptococcales</taxon>
        <taxon>Anaerovoracaceae</taxon>
        <taxon>Sinanaerobacter</taxon>
    </lineage>
</organism>
<dbReference type="Gene3D" id="3.30.420.40">
    <property type="match status" value="2"/>
</dbReference>
<dbReference type="InterPro" id="IPR018484">
    <property type="entry name" value="FGGY_N"/>
</dbReference>
<dbReference type="GO" id="GO:0016301">
    <property type="term" value="F:kinase activity"/>
    <property type="evidence" value="ECO:0007669"/>
    <property type="project" value="UniProtKB-KW"/>
</dbReference>
<dbReference type="InterPro" id="IPR018483">
    <property type="entry name" value="Carb_kinase_FGGY_CS"/>
</dbReference>
<dbReference type="InterPro" id="IPR050406">
    <property type="entry name" value="FGGY_Carb_Kinase"/>
</dbReference>
<dbReference type="EMBL" id="JAGSND010000015">
    <property type="protein sequence ID" value="MBR0599671.1"/>
    <property type="molecule type" value="Genomic_DNA"/>
</dbReference>
<keyword evidence="3 4" id="KW-0418">Kinase</keyword>
<keyword evidence="8" id="KW-1185">Reference proteome</keyword>
<dbReference type="Pfam" id="PF00370">
    <property type="entry name" value="FGGY_N"/>
    <property type="match status" value="1"/>
</dbReference>